<evidence type="ECO:0000256" key="2">
    <source>
        <dbReference type="ARBA" id="ARBA00023125"/>
    </source>
</evidence>
<dbReference type="InterPro" id="IPR018062">
    <property type="entry name" value="HTH_AraC-typ_CS"/>
</dbReference>
<dbReference type="InterPro" id="IPR009057">
    <property type="entry name" value="Homeodomain-like_sf"/>
</dbReference>
<dbReference type="Proteomes" id="UP001176210">
    <property type="component" value="Unassembled WGS sequence"/>
</dbReference>
<gene>
    <name evidence="5" type="ORF">OWO77_08965</name>
</gene>
<keyword evidence="6" id="KW-1185">Reference proteome</keyword>
<keyword evidence="3" id="KW-0804">Transcription</keyword>
<dbReference type="InterPro" id="IPR018060">
    <property type="entry name" value="HTH_AraC"/>
</dbReference>
<proteinExistence type="predicted"/>
<dbReference type="SMART" id="SM00342">
    <property type="entry name" value="HTH_ARAC"/>
    <property type="match status" value="1"/>
</dbReference>
<dbReference type="EMBL" id="JAPNQM010000003">
    <property type="protein sequence ID" value="MDL0117097.1"/>
    <property type="molecule type" value="Genomic_DNA"/>
</dbReference>
<evidence type="ECO:0000256" key="1">
    <source>
        <dbReference type="ARBA" id="ARBA00023015"/>
    </source>
</evidence>
<dbReference type="RefSeq" id="WP_191836665.1">
    <property type="nucleotide sequence ID" value="NZ_CP120185.1"/>
</dbReference>
<dbReference type="PROSITE" id="PS01124">
    <property type="entry name" value="HTH_ARAC_FAMILY_2"/>
    <property type="match status" value="1"/>
</dbReference>
<comment type="caution">
    <text evidence="5">The sequence shown here is derived from an EMBL/GenBank/DDBJ whole genome shotgun (WGS) entry which is preliminary data.</text>
</comment>
<evidence type="ECO:0000259" key="4">
    <source>
        <dbReference type="PROSITE" id="PS01124"/>
    </source>
</evidence>
<dbReference type="PANTHER" id="PTHR43280:SF28">
    <property type="entry name" value="HTH-TYPE TRANSCRIPTIONAL ACTIVATOR RHAS"/>
    <property type="match status" value="1"/>
</dbReference>
<protein>
    <submittedName>
        <fullName evidence="5">AraC family transcriptional regulator</fullName>
    </submittedName>
</protein>
<feature type="domain" description="HTH araC/xylS-type" evidence="4">
    <location>
        <begin position="140"/>
        <end position="238"/>
    </location>
</feature>
<evidence type="ECO:0000313" key="5">
    <source>
        <dbReference type="EMBL" id="MDL0117097.1"/>
    </source>
</evidence>
<evidence type="ECO:0000256" key="3">
    <source>
        <dbReference type="ARBA" id="ARBA00023163"/>
    </source>
</evidence>
<organism evidence="5 6">
    <name type="scientific">Mammaliicoccus sciuri</name>
    <name type="common">Staphylococcus sciuri</name>
    <dbReference type="NCBI Taxonomy" id="1296"/>
    <lineage>
        <taxon>Bacteria</taxon>
        <taxon>Bacillati</taxon>
        <taxon>Bacillota</taxon>
        <taxon>Bacilli</taxon>
        <taxon>Bacillales</taxon>
        <taxon>Staphylococcaceae</taxon>
        <taxon>Mammaliicoccus</taxon>
    </lineage>
</organism>
<evidence type="ECO:0000313" key="6">
    <source>
        <dbReference type="Proteomes" id="UP001176210"/>
    </source>
</evidence>
<keyword evidence="1" id="KW-0805">Transcription regulation</keyword>
<dbReference type="Pfam" id="PF12833">
    <property type="entry name" value="HTH_18"/>
    <property type="match status" value="1"/>
</dbReference>
<reference evidence="5" key="2">
    <citation type="journal article" date="2023" name="Vet. Microbiol.">
        <title>Emergence of livestock-associated Mammaliicoccus sciuri ST71 co-harbouring mecA and mecC genes in Brazil.</title>
        <authorList>
            <person name="de Moura G.S."/>
            <person name="de Carvalho E."/>
            <person name="Ramos Sanchez E.M."/>
            <person name="Sellera F.P."/>
            <person name="Marques M.F.S."/>
            <person name="Heinemann M.B."/>
            <person name="De Vliegher S."/>
            <person name="Souza F.N."/>
            <person name="Mota R.A."/>
        </authorList>
    </citation>
    <scope>NUCLEOTIDE SEQUENCE</scope>
    <source>
        <strain evidence="5">BR656</strain>
    </source>
</reference>
<accession>A0ABT7HY75</accession>
<dbReference type="SUPFAM" id="SSF46689">
    <property type="entry name" value="Homeodomain-like"/>
    <property type="match status" value="1"/>
</dbReference>
<dbReference type="PROSITE" id="PS00041">
    <property type="entry name" value="HTH_ARAC_FAMILY_1"/>
    <property type="match status" value="1"/>
</dbReference>
<dbReference type="Gene3D" id="1.10.10.60">
    <property type="entry name" value="Homeodomain-like"/>
    <property type="match status" value="2"/>
</dbReference>
<keyword evidence="2" id="KW-0238">DNA-binding</keyword>
<reference evidence="5" key="1">
    <citation type="submission" date="2022-09" db="EMBL/GenBank/DDBJ databases">
        <authorList>
            <person name="De Moura G.S."/>
            <person name="Carvalho E."/>
            <person name="Ramos Sanchez E.M."/>
            <person name="Sellera F.P."/>
            <person name="Marques M.F.S."/>
            <person name="Heinemann M.B."/>
            <person name="De Vliegher S."/>
            <person name="Souza F.N."/>
            <person name="Mota R.A."/>
        </authorList>
    </citation>
    <scope>NUCLEOTIDE SEQUENCE</scope>
    <source>
        <strain evidence="5">BR656</strain>
    </source>
</reference>
<dbReference type="PANTHER" id="PTHR43280">
    <property type="entry name" value="ARAC-FAMILY TRANSCRIPTIONAL REGULATOR"/>
    <property type="match status" value="1"/>
</dbReference>
<sequence>MIPKFYYLDNPMKYPSRAYDGLILVISLKGNVEIYIEGNSYNRKNLYIINESELYYINTNDVLLLYLPSSIFKEYNINIFNQKYSLLEREELMYDLSILFKSYLSRNFHKTETTRLIKKIINSITKYRRNINSNANDTFSNITNYITNHLTDKITLKDLSQQFYMSTTSVSTLFKSNTNLNYYEYTRSLRLSKSMKDIGNGKVKIESIARKWGYANTTVYIKHFKEEFGITPKKYRHMPIENKKLNIEGIKEDLATLSKVNFDFQKHLSNVDILINDKNITQPAFSFFNLIDIGEYNNLDLIINEAIFTYKNFNNYRLPSYIYISENIENFINNDFHNIVSRLRKLLKTKFSVALKINSLKYFYFILKVIKELQILEDEHLSTFSFSDRKILLLLDLKYFSIDDIKHIKRDSYGKSIQISIDITEYYIKNLEVDSRLLQLSPDYFTIDFLFYDGKRTKKQNDTYNILNKSLPKYISKINANKNVIILNYDNLYNELSIYNIGYFLENSISIVKYIAGASIPFSKEKSSMNLISIFDETENKTPFFFLGLMLYNFSKANCYYGDGYLITKNMYGYNILLYNSDDSDTNNIREFTKKYFIDFGHINSSNMIITSELLNTKFGSIDGIISSNLTERNCLPNTLKYKISQYNAPLFKVRKHNFKLGPFIANVPPKSVMMITIYH</sequence>
<name>A0ABT7HY75_MAMSC</name>